<gene>
    <name evidence="2" type="ORF">B2J93_9447</name>
</gene>
<dbReference type="Proteomes" id="UP000242519">
    <property type="component" value="Unassembled WGS sequence"/>
</dbReference>
<dbReference type="EMBL" id="MZNU01000345">
    <property type="protein sequence ID" value="OWO99697.1"/>
    <property type="molecule type" value="Genomic_DNA"/>
</dbReference>
<organism evidence="2 3">
    <name type="scientific">Diplocarpon coronariae</name>
    <dbReference type="NCBI Taxonomy" id="2795749"/>
    <lineage>
        <taxon>Eukaryota</taxon>
        <taxon>Fungi</taxon>
        <taxon>Dikarya</taxon>
        <taxon>Ascomycota</taxon>
        <taxon>Pezizomycotina</taxon>
        <taxon>Leotiomycetes</taxon>
        <taxon>Helotiales</taxon>
        <taxon>Drepanopezizaceae</taxon>
        <taxon>Diplocarpon</taxon>
    </lineage>
</organism>
<evidence type="ECO:0000313" key="3">
    <source>
        <dbReference type="Proteomes" id="UP000242519"/>
    </source>
</evidence>
<accession>A0A218YV76</accession>
<name>A0A218YV76_9HELO</name>
<comment type="caution">
    <text evidence="2">The sequence shown here is derived from an EMBL/GenBank/DDBJ whole genome shotgun (WGS) entry which is preliminary data.</text>
</comment>
<evidence type="ECO:0000313" key="2">
    <source>
        <dbReference type="EMBL" id="OWO99697.1"/>
    </source>
</evidence>
<proteinExistence type="predicted"/>
<dbReference type="AlphaFoldDB" id="A0A218YV76"/>
<evidence type="ECO:0000256" key="1">
    <source>
        <dbReference type="SAM" id="MobiDB-lite"/>
    </source>
</evidence>
<keyword evidence="3" id="KW-1185">Reference proteome</keyword>
<feature type="compositionally biased region" description="Basic and acidic residues" evidence="1">
    <location>
        <begin position="98"/>
        <end position="112"/>
    </location>
</feature>
<feature type="region of interest" description="Disordered" evidence="1">
    <location>
        <begin position="83"/>
        <end position="112"/>
    </location>
</feature>
<dbReference type="InParanoid" id="A0A218YV76"/>
<protein>
    <submittedName>
        <fullName evidence="2">Uncharacterized protein</fullName>
    </submittedName>
</protein>
<reference evidence="2 3" key="1">
    <citation type="submission" date="2017-04" db="EMBL/GenBank/DDBJ databases">
        <title>Draft genome sequence of Marssonina coronaria NL1: causal agent of apple blotch.</title>
        <authorList>
            <person name="Cheng Q."/>
        </authorList>
    </citation>
    <scope>NUCLEOTIDE SEQUENCE [LARGE SCALE GENOMIC DNA]</scope>
    <source>
        <strain evidence="2 3">NL1</strain>
    </source>
</reference>
<sequence length="112" mass="12382">MATRSRSSPNRRREEIHAILVPIRAHGISEFVLLSQPPRPARMMFPLTVERERVNATERSVCRVAELGPVRWRGDGECGHSIFGGGPRDVSPPARAVKAADAKQREASTEEA</sequence>